<dbReference type="InterPro" id="IPR017871">
    <property type="entry name" value="ABC_transporter-like_CS"/>
</dbReference>
<dbReference type="GO" id="GO:0005524">
    <property type="term" value="F:ATP binding"/>
    <property type="evidence" value="ECO:0007669"/>
    <property type="project" value="UniProtKB-KW"/>
</dbReference>
<evidence type="ECO:0000259" key="4">
    <source>
        <dbReference type="PROSITE" id="PS50893"/>
    </source>
</evidence>
<dbReference type="Gene3D" id="3.40.50.300">
    <property type="entry name" value="P-loop containing nucleotide triphosphate hydrolases"/>
    <property type="match status" value="1"/>
</dbReference>
<dbReference type="KEGG" id="tpe:Tpen_1680"/>
<dbReference type="Pfam" id="PF00005">
    <property type="entry name" value="ABC_tran"/>
    <property type="match status" value="1"/>
</dbReference>
<dbReference type="EMBL" id="CP000505">
    <property type="protein sequence ID" value="ABL79075.1"/>
    <property type="molecule type" value="Genomic_DNA"/>
</dbReference>
<keyword evidence="3" id="KW-0067">ATP-binding</keyword>
<accession>A1S0U5</accession>
<evidence type="ECO:0000313" key="6">
    <source>
        <dbReference type="Proteomes" id="UP000000641"/>
    </source>
</evidence>
<dbReference type="GO" id="GO:0015833">
    <property type="term" value="P:peptide transport"/>
    <property type="evidence" value="ECO:0007669"/>
    <property type="project" value="InterPro"/>
</dbReference>
<proteinExistence type="predicted"/>
<keyword evidence="2" id="KW-0547">Nucleotide-binding</keyword>
<organism evidence="5 6">
    <name type="scientific">Thermofilum pendens (strain DSM 2475 / Hrk 5)</name>
    <dbReference type="NCBI Taxonomy" id="368408"/>
    <lineage>
        <taxon>Archaea</taxon>
        <taxon>Thermoproteota</taxon>
        <taxon>Thermoprotei</taxon>
        <taxon>Thermofilales</taxon>
        <taxon>Thermofilaceae</taxon>
        <taxon>Thermofilum</taxon>
    </lineage>
</organism>
<gene>
    <name evidence="5" type="ordered locus">Tpen_1680</name>
</gene>
<dbReference type="EnsemblBacteria" id="ABL79075">
    <property type="protein sequence ID" value="ABL79075"/>
    <property type="gene ID" value="Tpen_1680"/>
</dbReference>
<feature type="domain" description="ABC transporter" evidence="4">
    <location>
        <begin position="5"/>
        <end position="250"/>
    </location>
</feature>
<dbReference type="SUPFAM" id="SSF52540">
    <property type="entry name" value="P-loop containing nucleoside triphosphate hydrolases"/>
    <property type="match status" value="1"/>
</dbReference>
<protein>
    <submittedName>
        <fullName evidence="5">Oligopeptide/dipeptide ABC transporter, ATPase subunit</fullName>
    </submittedName>
</protein>
<dbReference type="GeneID" id="4600932"/>
<dbReference type="eggNOG" id="arCOG00184">
    <property type="taxonomic scope" value="Archaea"/>
</dbReference>
<dbReference type="PANTHER" id="PTHR43230:SF3">
    <property type="entry name" value="ABC-TYPE DIPEPTIDE_OLIGOPEPTIDE TRANSPORT SYSTEM, ATPASE COMPONENT"/>
    <property type="match status" value="1"/>
</dbReference>
<dbReference type="RefSeq" id="WP_011753340.1">
    <property type="nucleotide sequence ID" value="NC_008698.1"/>
</dbReference>
<reference evidence="6" key="1">
    <citation type="journal article" date="2008" name="J. Bacteriol.">
        <title>Genome sequence of Thermofilum pendens reveals an exceptional loss of biosynthetic pathways without genome reduction.</title>
        <authorList>
            <person name="Anderson I."/>
            <person name="Rodriguez J."/>
            <person name="Susanti D."/>
            <person name="Porat I."/>
            <person name="Reich C."/>
            <person name="Ulrich L.E."/>
            <person name="Elkins J.G."/>
            <person name="Mavromatis K."/>
            <person name="Lykidis A."/>
            <person name="Kim E."/>
            <person name="Thompson L.S."/>
            <person name="Nolan M."/>
            <person name="Land M."/>
            <person name="Copeland A."/>
            <person name="Lapidus A."/>
            <person name="Lucas S."/>
            <person name="Detter C."/>
            <person name="Zhulin I.B."/>
            <person name="Olsen G.J."/>
            <person name="Whitman W."/>
            <person name="Mukhopadhyay B."/>
            <person name="Bristow J."/>
            <person name="Kyrpides N."/>
        </authorList>
    </citation>
    <scope>NUCLEOTIDE SEQUENCE [LARGE SCALE GENOMIC DNA]</scope>
    <source>
        <strain evidence="6">DSM 2475 / Hrk 5</strain>
    </source>
</reference>
<dbReference type="Pfam" id="PF08352">
    <property type="entry name" value="oligo_HPY"/>
    <property type="match status" value="1"/>
</dbReference>
<dbReference type="STRING" id="368408.Tpen_1680"/>
<evidence type="ECO:0000256" key="3">
    <source>
        <dbReference type="ARBA" id="ARBA00022840"/>
    </source>
</evidence>
<dbReference type="HOGENOM" id="CLU_000604_1_23_2"/>
<dbReference type="AlphaFoldDB" id="A1S0U5"/>
<dbReference type="SMART" id="SM00382">
    <property type="entry name" value="AAA"/>
    <property type="match status" value="1"/>
</dbReference>
<dbReference type="CDD" id="cd03257">
    <property type="entry name" value="ABC_NikE_OppD_transporters"/>
    <property type="match status" value="1"/>
</dbReference>
<evidence type="ECO:0000256" key="2">
    <source>
        <dbReference type="ARBA" id="ARBA00022741"/>
    </source>
</evidence>
<dbReference type="InterPro" id="IPR003593">
    <property type="entry name" value="AAA+_ATPase"/>
</dbReference>
<keyword evidence="6" id="KW-1185">Reference proteome</keyword>
<dbReference type="NCBIfam" id="TIGR01727">
    <property type="entry name" value="oligo_HPY"/>
    <property type="match status" value="1"/>
</dbReference>
<dbReference type="PROSITE" id="PS50893">
    <property type="entry name" value="ABC_TRANSPORTER_2"/>
    <property type="match status" value="1"/>
</dbReference>
<evidence type="ECO:0000313" key="5">
    <source>
        <dbReference type="EMBL" id="ABL79075.1"/>
    </source>
</evidence>
<dbReference type="Proteomes" id="UP000000641">
    <property type="component" value="Chromosome"/>
</dbReference>
<keyword evidence="1" id="KW-0813">Transport</keyword>
<dbReference type="PROSITE" id="PS00211">
    <property type="entry name" value="ABC_TRANSPORTER_1"/>
    <property type="match status" value="1"/>
</dbReference>
<evidence type="ECO:0000256" key="1">
    <source>
        <dbReference type="ARBA" id="ARBA00022448"/>
    </source>
</evidence>
<dbReference type="PANTHER" id="PTHR43230">
    <property type="entry name" value="ABC-TYPE DIPEPTIDE/OLIGOPEPTIDE TRANSPORT SYSTEM, ATPASE COMPONENT"/>
    <property type="match status" value="1"/>
</dbReference>
<sequence>MVELLRLENVTKEYSRGLFGGTRFRAVEDVSFKVDKGKILALIGESGSGKTTIARIILRILRPTSGRVIFEGKDIFAFDAEESAAYYRNVQGIFQDPYSSFNPLKTVDDILELTCKKYTCSEYPENAIKQVLERVGLDPQSVLGKFPHQLSGGQLQRVSIARALLVKPRLLVADEPVSMLDASTRVDILNILYDLKTGENISTLLITHDVSQAYYVGDEIVVLYRGHVMERGDATILEKPLHPYTTNLLASVPTLSSRWATEEKIRAARLRLEAEEETVYTTTGCKYASRCPYASEKLGCFTRKPPEIEVEPGHFVRCWLYERR</sequence>
<dbReference type="GO" id="GO:0016887">
    <property type="term" value="F:ATP hydrolysis activity"/>
    <property type="evidence" value="ECO:0007669"/>
    <property type="project" value="InterPro"/>
</dbReference>
<dbReference type="InterPro" id="IPR027417">
    <property type="entry name" value="P-loop_NTPase"/>
</dbReference>
<name>A1S0U5_THEPD</name>
<dbReference type="InterPro" id="IPR003439">
    <property type="entry name" value="ABC_transporter-like_ATP-bd"/>
</dbReference>
<dbReference type="InterPro" id="IPR013563">
    <property type="entry name" value="Oligopep_ABC_C"/>
</dbReference>